<reference evidence="3 4" key="1">
    <citation type="submission" date="2009-12" db="EMBL/GenBank/DDBJ databases">
        <title>The Genome Sequence of Anolis carolinensis (Green Anole Lizard).</title>
        <authorList>
            <consortium name="The Genome Sequencing Platform"/>
            <person name="Di Palma F."/>
            <person name="Alfoldi J."/>
            <person name="Heiman D."/>
            <person name="Young S."/>
            <person name="Grabherr M."/>
            <person name="Johnson J."/>
            <person name="Lander E.S."/>
            <person name="Lindblad-Toh K."/>
        </authorList>
    </citation>
    <scope>NUCLEOTIDE SEQUENCE [LARGE SCALE GENOMIC DNA]</scope>
    <source>
        <strain evidence="3 4">JBL SC #1</strain>
    </source>
</reference>
<proteinExistence type="predicted"/>
<protein>
    <recommendedName>
        <fullName evidence="2">Calcium-activated chloride channel N-terminal domain-containing protein</fullName>
    </recommendedName>
</protein>
<keyword evidence="4" id="KW-1185">Reference proteome</keyword>
<feature type="chain" id="PRO_5032555527" description="Calcium-activated chloride channel N-terminal domain-containing protein" evidence="1">
    <location>
        <begin position="19"/>
        <end position="346"/>
    </location>
</feature>
<feature type="domain" description="Calcium-activated chloride channel N-terminal" evidence="2">
    <location>
        <begin position="21"/>
        <end position="282"/>
    </location>
</feature>
<dbReference type="Proteomes" id="UP000001646">
    <property type="component" value="Chromosome 4"/>
</dbReference>
<dbReference type="Ensembl" id="ENSACAT00000056879.1">
    <property type="protein sequence ID" value="ENSACAP00000024599.1"/>
    <property type="gene ID" value="ENSACAG00000035491.1"/>
</dbReference>
<dbReference type="AlphaFoldDB" id="A0A803SNQ9"/>
<dbReference type="InParanoid" id="A0A803SNQ9"/>
<name>A0A803SNQ9_ANOCA</name>
<reference evidence="3" key="3">
    <citation type="submission" date="2025-09" db="UniProtKB">
        <authorList>
            <consortium name="Ensembl"/>
        </authorList>
    </citation>
    <scope>IDENTIFICATION</scope>
</reference>
<evidence type="ECO:0000259" key="2">
    <source>
        <dbReference type="Pfam" id="PF08434"/>
    </source>
</evidence>
<reference evidence="3" key="2">
    <citation type="submission" date="2025-08" db="UniProtKB">
        <authorList>
            <consortium name="Ensembl"/>
        </authorList>
    </citation>
    <scope>IDENTIFICATION</scope>
</reference>
<dbReference type="PANTHER" id="PTHR10579:SF42">
    <property type="entry name" value="CHLORIDE CHANNEL ACCESSORY 3B"/>
    <property type="match status" value="1"/>
</dbReference>
<dbReference type="GeneTree" id="ENSGT00940000154682"/>
<dbReference type="Pfam" id="PF08434">
    <property type="entry name" value="CLCA"/>
    <property type="match status" value="1"/>
</dbReference>
<dbReference type="InterPro" id="IPR013642">
    <property type="entry name" value="CLCA_N"/>
</dbReference>
<accession>A0A803SNQ9</accession>
<sequence length="346" mass="39260">MGLCAWLILTVFFHEVTGTMVKLNNGGFEDIVIAISPTELEDHKIVDNIKDMFKEASNYLFYATNQRFYFKTVKVVIPSTWTTKPEYKRVSKEFYEKADVIVADPSLKYGDEPYSLQYGGCGEMGRYIHFTSNFMTNDSLQDIYGSRGRAFVHEWAHFRWGVFDENNNDAPFYTTGINMAEATRCSTAITGQNIFRTNTGATRKCKFEYKAQLYEGGCQFIPDKKQTTSASIMYMPSLSSVIQFCDEKNHNTKAPNMQNKMCNFRSTWEVIMESADFASSSPRSVPPPSPTISLLQTRDRVLCLVLDVSESMVKVSLYFSVLRGKNFNGKLWNGAGRGGRGFQQPV</sequence>
<evidence type="ECO:0000256" key="1">
    <source>
        <dbReference type="SAM" id="SignalP"/>
    </source>
</evidence>
<organism evidence="3 4">
    <name type="scientific">Anolis carolinensis</name>
    <name type="common">Green anole</name>
    <name type="synonym">American chameleon</name>
    <dbReference type="NCBI Taxonomy" id="28377"/>
    <lineage>
        <taxon>Eukaryota</taxon>
        <taxon>Metazoa</taxon>
        <taxon>Chordata</taxon>
        <taxon>Craniata</taxon>
        <taxon>Vertebrata</taxon>
        <taxon>Euteleostomi</taxon>
        <taxon>Lepidosauria</taxon>
        <taxon>Squamata</taxon>
        <taxon>Bifurcata</taxon>
        <taxon>Unidentata</taxon>
        <taxon>Episquamata</taxon>
        <taxon>Toxicofera</taxon>
        <taxon>Iguania</taxon>
        <taxon>Dactyloidae</taxon>
        <taxon>Anolis</taxon>
    </lineage>
</organism>
<dbReference type="InterPro" id="IPR051266">
    <property type="entry name" value="CLCR"/>
</dbReference>
<evidence type="ECO:0000313" key="3">
    <source>
        <dbReference type="Ensembl" id="ENSACAP00000024599.1"/>
    </source>
</evidence>
<keyword evidence="1" id="KW-0732">Signal</keyword>
<feature type="signal peptide" evidence="1">
    <location>
        <begin position="1"/>
        <end position="18"/>
    </location>
</feature>
<evidence type="ECO:0000313" key="4">
    <source>
        <dbReference type="Proteomes" id="UP000001646"/>
    </source>
</evidence>
<dbReference type="PANTHER" id="PTHR10579">
    <property type="entry name" value="CALCIUM-ACTIVATED CHLORIDE CHANNEL REGULATOR"/>
    <property type="match status" value="1"/>
</dbReference>